<name>A0A1F7I4T3_9BACT</name>
<reference evidence="3 4" key="1">
    <citation type="journal article" date="2016" name="Nat. Commun.">
        <title>Thousands of microbial genomes shed light on interconnected biogeochemical processes in an aquifer system.</title>
        <authorList>
            <person name="Anantharaman K."/>
            <person name="Brown C.T."/>
            <person name="Hug L.A."/>
            <person name="Sharon I."/>
            <person name="Castelle C.J."/>
            <person name="Probst A.J."/>
            <person name="Thomas B.C."/>
            <person name="Singh A."/>
            <person name="Wilkins M.J."/>
            <person name="Karaoz U."/>
            <person name="Brodie E.L."/>
            <person name="Williams K.H."/>
            <person name="Hubbard S.S."/>
            <person name="Banfield J.F."/>
        </authorList>
    </citation>
    <scope>NUCLEOTIDE SEQUENCE [LARGE SCALE GENOMIC DNA]</scope>
</reference>
<feature type="transmembrane region" description="Helical" evidence="1">
    <location>
        <begin position="337"/>
        <end position="356"/>
    </location>
</feature>
<gene>
    <name evidence="3" type="ORF">A3F32_00145</name>
</gene>
<organism evidence="3 4">
    <name type="scientific">Candidatus Roizmanbacteria bacterium RIFCSPHIGHO2_12_FULL_42_10</name>
    <dbReference type="NCBI Taxonomy" id="1802053"/>
    <lineage>
        <taxon>Bacteria</taxon>
        <taxon>Candidatus Roizmaniibacteriota</taxon>
    </lineage>
</organism>
<feature type="transmembrane region" description="Helical" evidence="1">
    <location>
        <begin position="313"/>
        <end position="331"/>
    </location>
</feature>
<feature type="transmembrane region" description="Helical" evidence="1">
    <location>
        <begin position="215"/>
        <end position="236"/>
    </location>
</feature>
<feature type="transmembrane region" description="Helical" evidence="1">
    <location>
        <begin position="141"/>
        <end position="159"/>
    </location>
</feature>
<evidence type="ECO:0000313" key="4">
    <source>
        <dbReference type="Proteomes" id="UP000178076"/>
    </source>
</evidence>
<comment type="caution">
    <text evidence="3">The sequence shown here is derived from an EMBL/GenBank/DDBJ whole genome shotgun (WGS) entry which is preliminary data.</text>
</comment>
<feature type="transmembrane region" description="Helical" evidence="1">
    <location>
        <begin position="87"/>
        <end position="108"/>
    </location>
</feature>
<dbReference type="InterPro" id="IPR038731">
    <property type="entry name" value="RgtA/B/C-like"/>
</dbReference>
<accession>A0A1F7I4T3</accession>
<sequence length="550" mass="63303">MPLSSRYMPLFLLLFITLLALITRLINFSHTTWAYDQARDAFNALEIFGKDPIKLIGPTTDIRGLFHGSLYWYIIAPFYVVSRGDPLFPKLALVLLHLINIPLIYFLAKEITGKKEIGLFAAFILAMSFDSIQYARWMSNPTLAVMTVAMFFYGLWRVLHKKPYGLGIMYCMWAISIQFQFFLVYLGVFMLVGGWRRSIDGWKGRSVGWWRRKVLRSRGNVILFLLGSLFLLPFFISEIKFGFQGTQSLLGFFLGHAQESAPFAQKVDFYINSLVKNVFYSVAGASQGFARTALGTLVIYTLYTAWKYPPTRFAKLFLLMWFLSPVLIYPIQKNGSYFLNIGNSYPLITLFALTIFEITEPVGKKYQNMIIGICALVIAFFNMQLINTYSWEGERLFSVQKAVDLQTEKKVIDWIYADSNGKVFAVNTVTNPLFINTTWAYLFEHYAQPKYGRKPFWAGEPIDARHPGWDIPFNPTGFDPGNTLYLIIEPIPGIPDEYIQAYSLFEDTRSVLVRKIPFGTFIVEKRTIIKPESFSRNAVFELTQKREFID</sequence>
<keyword evidence="1" id="KW-0472">Membrane</keyword>
<dbReference type="AlphaFoldDB" id="A0A1F7I4T3"/>
<dbReference type="Pfam" id="PF13231">
    <property type="entry name" value="PMT_2"/>
    <property type="match status" value="1"/>
</dbReference>
<feature type="domain" description="Glycosyltransferase RgtA/B/C/D-like" evidence="2">
    <location>
        <begin position="91"/>
        <end position="197"/>
    </location>
</feature>
<dbReference type="Proteomes" id="UP000178076">
    <property type="component" value="Unassembled WGS sequence"/>
</dbReference>
<evidence type="ECO:0000256" key="1">
    <source>
        <dbReference type="SAM" id="Phobius"/>
    </source>
</evidence>
<proteinExistence type="predicted"/>
<feature type="transmembrane region" description="Helical" evidence="1">
    <location>
        <begin position="171"/>
        <end position="195"/>
    </location>
</feature>
<protein>
    <recommendedName>
        <fullName evidence="2">Glycosyltransferase RgtA/B/C/D-like domain-containing protein</fullName>
    </recommendedName>
</protein>
<keyword evidence="1" id="KW-0812">Transmembrane</keyword>
<evidence type="ECO:0000259" key="2">
    <source>
        <dbReference type="Pfam" id="PF13231"/>
    </source>
</evidence>
<feature type="transmembrane region" description="Helical" evidence="1">
    <location>
        <begin position="368"/>
        <end position="386"/>
    </location>
</feature>
<evidence type="ECO:0000313" key="3">
    <source>
        <dbReference type="EMBL" id="OGK38377.1"/>
    </source>
</evidence>
<dbReference type="EMBL" id="MGAD01000023">
    <property type="protein sequence ID" value="OGK38377.1"/>
    <property type="molecule type" value="Genomic_DNA"/>
</dbReference>
<keyword evidence="1" id="KW-1133">Transmembrane helix</keyword>